<dbReference type="EMBL" id="BAABME010029581">
    <property type="protein sequence ID" value="GAA0183848.1"/>
    <property type="molecule type" value="Genomic_DNA"/>
</dbReference>
<accession>A0AAV3RS10</accession>
<evidence type="ECO:0000313" key="2">
    <source>
        <dbReference type="Proteomes" id="UP001454036"/>
    </source>
</evidence>
<name>A0AAV3RS10_LITER</name>
<proteinExistence type="predicted"/>
<reference evidence="1 2" key="1">
    <citation type="submission" date="2024-01" db="EMBL/GenBank/DDBJ databases">
        <title>The complete chloroplast genome sequence of Lithospermum erythrorhizon: insights into the phylogenetic relationship among Boraginaceae species and the maternal lineages of purple gromwells.</title>
        <authorList>
            <person name="Okada T."/>
            <person name="Watanabe K."/>
        </authorList>
    </citation>
    <scope>NUCLEOTIDE SEQUENCE [LARGE SCALE GENOMIC DNA]</scope>
</reference>
<keyword evidence="2" id="KW-1185">Reference proteome</keyword>
<organism evidence="1 2">
    <name type="scientific">Lithospermum erythrorhizon</name>
    <name type="common">Purple gromwell</name>
    <name type="synonym">Lithospermum officinale var. erythrorhizon</name>
    <dbReference type="NCBI Taxonomy" id="34254"/>
    <lineage>
        <taxon>Eukaryota</taxon>
        <taxon>Viridiplantae</taxon>
        <taxon>Streptophyta</taxon>
        <taxon>Embryophyta</taxon>
        <taxon>Tracheophyta</taxon>
        <taxon>Spermatophyta</taxon>
        <taxon>Magnoliopsida</taxon>
        <taxon>eudicotyledons</taxon>
        <taxon>Gunneridae</taxon>
        <taxon>Pentapetalae</taxon>
        <taxon>asterids</taxon>
        <taxon>lamiids</taxon>
        <taxon>Boraginales</taxon>
        <taxon>Boraginaceae</taxon>
        <taxon>Boraginoideae</taxon>
        <taxon>Lithospermeae</taxon>
        <taxon>Lithospermum</taxon>
    </lineage>
</organism>
<dbReference type="AlphaFoldDB" id="A0AAV3RS10"/>
<sequence>MRHAYASRYGCYPSSGDPVLYDIVYVPRWGKCFHWGSLLTNQIDRRALGLMHTSFRVEEVKQSLFSMVGTKAPRPDGMPAIFFQHY</sequence>
<protein>
    <submittedName>
        <fullName evidence="1">Uncharacterized protein</fullName>
    </submittedName>
</protein>
<evidence type="ECO:0000313" key="1">
    <source>
        <dbReference type="EMBL" id="GAA0183848.1"/>
    </source>
</evidence>
<comment type="caution">
    <text evidence="1">The sequence shown here is derived from an EMBL/GenBank/DDBJ whole genome shotgun (WGS) entry which is preliminary data.</text>
</comment>
<dbReference type="Proteomes" id="UP001454036">
    <property type="component" value="Unassembled WGS sequence"/>
</dbReference>
<gene>
    <name evidence="1" type="ORF">LIER_42470</name>
</gene>